<dbReference type="AlphaFoldDB" id="A0A0K1PZH0"/>
<keyword evidence="2" id="KW-1185">Reference proteome</keyword>
<proteinExistence type="predicted"/>
<evidence type="ECO:0000313" key="2">
    <source>
        <dbReference type="Proteomes" id="UP000064967"/>
    </source>
</evidence>
<name>A0A0K1PZH0_9BACT</name>
<evidence type="ECO:0008006" key="3">
    <source>
        <dbReference type="Google" id="ProtNLM"/>
    </source>
</evidence>
<accession>A0A0K1PZH0</accession>
<reference evidence="1 2" key="1">
    <citation type="submission" date="2015-08" db="EMBL/GenBank/DDBJ databases">
        <authorList>
            <person name="Babu N.S."/>
            <person name="Beckwith C.J."/>
            <person name="Beseler K.G."/>
            <person name="Brison A."/>
            <person name="Carone J.V."/>
            <person name="Caskin T.P."/>
            <person name="Diamond M."/>
            <person name="Durham M.E."/>
            <person name="Foxe J.M."/>
            <person name="Go M."/>
            <person name="Henderson B.A."/>
            <person name="Jones I.B."/>
            <person name="McGettigan J.A."/>
            <person name="Micheletti S.J."/>
            <person name="Nasrallah M.E."/>
            <person name="Ortiz D."/>
            <person name="Piller C.R."/>
            <person name="Privatt S.R."/>
            <person name="Schneider S.L."/>
            <person name="Sharp S."/>
            <person name="Smith T.C."/>
            <person name="Stanton J.D."/>
            <person name="Ullery H.E."/>
            <person name="Wilson R.J."/>
            <person name="Serrano M.G."/>
            <person name="Buck G."/>
            <person name="Lee V."/>
            <person name="Wang Y."/>
            <person name="Carvalho R."/>
            <person name="Voegtly L."/>
            <person name="Shi R."/>
            <person name="Duckworth R."/>
            <person name="Johnson A."/>
            <person name="Loviza R."/>
            <person name="Walstead R."/>
            <person name="Shah Z."/>
            <person name="Kiflezghi M."/>
            <person name="Wade K."/>
            <person name="Ball S.L."/>
            <person name="Bradley K.W."/>
            <person name="Asai D.J."/>
            <person name="Bowman C.A."/>
            <person name="Russell D.A."/>
            <person name="Pope W.H."/>
            <person name="Jacobs-Sera D."/>
            <person name="Hendrix R.W."/>
            <person name="Hatfull G.F."/>
        </authorList>
    </citation>
    <scope>NUCLEOTIDE SEQUENCE [LARGE SCALE GENOMIC DNA]</scope>
    <source>
        <strain evidence="1 2">DSM 27648</strain>
    </source>
</reference>
<protein>
    <recommendedName>
        <fullName evidence="3">Outer membrane protein beta-barrel domain-containing protein</fullName>
    </recommendedName>
</protein>
<gene>
    <name evidence="1" type="ORF">AKJ09_05587</name>
</gene>
<sequence>MPLFSYTSTSIENKDGDTTTKVTQNGSSIALLWGDESNVSFKVHTVPRVGVDYTIIDRLTLGGSVAVAFGLGGSTKTTVSGRGTSVERSGDSPSTTVVGVAPRVGYILPVGDVLALWLRGGFSFYSVSEKTPVNNNNNNNDSDKNSATLFSIDLDPQLTIVPMEHFFFTVGPLINIPLTGNVDRTSVRGATTTTVSNDLTQWHFGISAGLGGWFNL</sequence>
<evidence type="ECO:0000313" key="1">
    <source>
        <dbReference type="EMBL" id="AKU98923.1"/>
    </source>
</evidence>
<dbReference type="STRING" id="1391654.AKJ09_05587"/>
<dbReference type="EMBL" id="CP012333">
    <property type="protein sequence ID" value="AKU98923.1"/>
    <property type="molecule type" value="Genomic_DNA"/>
</dbReference>
<dbReference type="KEGG" id="llu:AKJ09_05587"/>
<organism evidence="1 2">
    <name type="scientific">Labilithrix luteola</name>
    <dbReference type="NCBI Taxonomy" id="1391654"/>
    <lineage>
        <taxon>Bacteria</taxon>
        <taxon>Pseudomonadati</taxon>
        <taxon>Myxococcota</taxon>
        <taxon>Polyangia</taxon>
        <taxon>Polyangiales</taxon>
        <taxon>Labilitrichaceae</taxon>
        <taxon>Labilithrix</taxon>
    </lineage>
</organism>
<dbReference type="Proteomes" id="UP000064967">
    <property type="component" value="Chromosome"/>
</dbReference>